<dbReference type="InterPro" id="IPR036179">
    <property type="entry name" value="Ig-like_dom_sf"/>
</dbReference>
<dbReference type="AlphaFoldDB" id="A0AAD8ZNH4"/>
<feature type="non-terminal residue" evidence="2">
    <location>
        <position position="1"/>
    </location>
</feature>
<organism evidence="2 3">
    <name type="scientific">Electrophorus voltai</name>
    <dbReference type="NCBI Taxonomy" id="2609070"/>
    <lineage>
        <taxon>Eukaryota</taxon>
        <taxon>Metazoa</taxon>
        <taxon>Chordata</taxon>
        <taxon>Craniata</taxon>
        <taxon>Vertebrata</taxon>
        <taxon>Euteleostomi</taxon>
        <taxon>Actinopterygii</taxon>
        <taxon>Neopterygii</taxon>
        <taxon>Teleostei</taxon>
        <taxon>Ostariophysi</taxon>
        <taxon>Gymnotiformes</taxon>
        <taxon>Gymnotoidei</taxon>
        <taxon>Gymnotidae</taxon>
        <taxon>Electrophorus</taxon>
    </lineage>
</organism>
<dbReference type="SMART" id="SM00409">
    <property type="entry name" value="IG"/>
    <property type="match status" value="2"/>
</dbReference>
<dbReference type="PANTHER" id="PTHR46013">
    <property type="entry name" value="VASCULAR CELL ADHESION MOLECULE 1"/>
    <property type="match status" value="1"/>
</dbReference>
<dbReference type="InterPro" id="IPR056386">
    <property type="entry name" value="Ig_CD22"/>
</dbReference>
<dbReference type="PANTHER" id="PTHR46013:SF4">
    <property type="entry name" value="B-CELL RECEPTOR CD22-RELATED"/>
    <property type="match status" value="1"/>
</dbReference>
<dbReference type="InterPro" id="IPR013783">
    <property type="entry name" value="Ig-like_fold"/>
</dbReference>
<dbReference type="SUPFAM" id="SSF48726">
    <property type="entry name" value="Immunoglobulin"/>
    <property type="match status" value="4"/>
</dbReference>
<evidence type="ECO:0000313" key="3">
    <source>
        <dbReference type="Proteomes" id="UP001239994"/>
    </source>
</evidence>
<protein>
    <recommendedName>
        <fullName evidence="1">Ig-like domain-containing protein</fullName>
    </recommendedName>
</protein>
<feature type="domain" description="Ig-like" evidence="1">
    <location>
        <begin position="300"/>
        <end position="382"/>
    </location>
</feature>
<accession>A0AAD8ZNH4</accession>
<dbReference type="InterPro" id="IPR003599">
    <property type="entry name" value="Ig_sub"/>
</dbReference>
<feature type="domain" description="Ig-like" evidence="1">
    <location>
        <begin position="131"/>
        <end position="179"/>
    </location>
</feature>
<keyword evidence="3" id="KW-1185">Reference proteome</keyword>
<comment type="caution">
    <text evidence="2">The sequence shown here is derived from an EMBL/GenBank/DDBJ whole genome shotgun (WGS) entry which is preliminary data.</text>
</comment>
<sequence>SLGGTFSVACTSQTICALRESKVELMCSYSHIDTTTVFWFSPKQKAKWRNEEHPEDLALDSDYAGRVSYTETTRSSSTLTITDLRERDSGEYHLMLFTNTGEKYHSSTAVNLTVTDLQVRVAPAYGLQKGLTCSTSCTLTSIPERYYWYKNGQYTNKFTEGNRVHYLSSSDEGSYSCSVHGFNDILSPPVCECVFSKTCWSVTYTDRRVCSVEGSSVELPCTYSYPIDEKVEHTFWYYVRPNEDPQDLSQEEQFTGRVEYVGDEEKNCTLRIRELRKSDSGEYRFRFSTSTERGKFSGKPGVIVNVTDLQVKVSPTPRSEGQTVTLGCSTICTLPNNPTYIWYKNRQPVTNKPTKHNKLYLELAEGEGGLQYSCALGGNTIL</sequence>
<gene>
    <name evidence="2" type="ORF">P4O66_022004</name>
</gene>
<proteinExistence type="predicted"/>
<feature type="domain" description="Ig-like" evidence="1">
    <location>
        <begin position="1"/>
        <end position="92"/>
    </location>
</feature>
<dbReference type="EMBL" id="JAROKS010000007">
    <property type="protein sequence ID" value="KAK1802341.1"/>
    <property type="molecule type" value="Genomic_DNA"/>
</dbReference>
<dbReference type="InterPro" id="IPR013106">
    <property type="entry name" value="Ig_V-set"/>
</dbReference>
<reference evidence="2" key="1">
    <citation type="submission" date="2023-03" db="EMBL/GenBank/DDBJ databases">
        <title>Electrophorus voltai genome.</title>
        <authorList>
            <person name="Bian C."/>
        </authorList>
    </citation>
    <scope>NUCLEOTIDE SEQUENCE</scope>
    <source>
        <strain evidence="2">CB-2022</strain>
        <tissue evidence="2">Muscle</tissue>
    </source>
</reference>
<dbReference type="InterPro" id="IPR007110">
    <property type="entry name" value="Ig-like_dom"/>
</dbReference>
<dbReference type="Proteomes" id="UP001239994">
    <property type="component" value="Unassembled WGS sequence"/>
</dbReference>
<dbReference type="Pfam" id="PF07686">
    <property type="entry name" value="V-set"/>
    <property type="match status" value="1"/>
</dbReference>
<dbReference type="Pfam" id="PF13895">
    <property type="entry name" value="Ig_2"/>
    <property type="match status" value="1"/>
</dbReference>
<name>A0AAD8ZNH4_9TELE</name>
<evidence type="ECO:0000313" key="2">
    <source>
        <dbReference type="EMBL" id="KAK1802341.1"/>
    </source>
</evidence>
<dbReference type="Pfam" id="PF24518">
    <property type="entry name" value="Ig_CD22"/>
    <property type="match status" value="1"/>
</dbReference>
<dbReference type="Gene3D" id="2.60.40.10">
    <property type="entry name" value="Immunoglobulins"/>
    <property type="match status" value="4"/>
</dbReference>
<evidence type="ECO:0000259" key="1">
    <source>
        <dbReference type="PROSITE" id="PS50835"/>
    </source>
</evidence>
<dbReference type="PROSITE" id="PS50835">
    <property type="entry name" value="IG_LIKE"/>
    <property type="match status" value="3"/>
</dbReference>